<dbReference type="AlphaFoldDB" id="A0A813JF19"/>
<protein>
    <submittedName>
        <fullName evidence="1">Uncharacterized protein</fullName>
    </submittedName>
</protein>
<sequence length="159" mass="16698">MALHGCFAIIWPVRLKEIKAFTEANASCTIVRHLCVCTALSGRWLELEADMSGFQNVPRSVTAGSCSLDAAWCGFAAACLAVETAAVSAVGYASPEGSCSAARCTQTQVVATQASLGQALAGNLIPQRLPSDINLDCAGVDTWASNSLKRFGMSCIRHE</sequence>
<dbReference type="Proteomes" id="UP000626109">
    <property type="component" value="Unassembled WGS sequence"/>
</dbReference>
<comment type="caution">
    <text evidence="1">The sequence shown here is derived from an EMBL/GenBank/DDBJ whole genome shotgun (WGS) entry which is preliminary data.</text>
</comment>
<evidence type="ECO:0000313" key="2">
    <source>
        <dbReference type="Proteomes" id="UP000626109"/>
    </source>
</evidence>
<proteinExistence type="predicted"/>
<reference evidence="1" key="1">
    <citation type="submission" date="2021-02" db="EMBL/GenBank/DDBJ databases">
        <authorList>
            <person name="Dougan E. K."/>
            <person name="Rhodes N."/>
            <person name="Thang M."/>
            <person name="Chan C."/>
        </authorList>
    </citation>
    <scope>NUCLEOTIDE SEQUENCE</scope>
</reference>
<organism evidence="1 2">
    <name type="scientific">Polarella glacialis</name>
    <name type="common">Dinoflagellate</name>
    <dbReference type="NCBI Taxonomy" id="89957"/>
    <lineage>
        <taxon>Eukaryota</taxon>
        <taxon>Sar</taxon>
        <taxon>Alveolata</taxon>
        <taxon>Dinophyceae</taxon>
        <taxon>Suessiales</taxon>
        <taxon>Suessiaceae</taxon>
        <taxon>Polarella</taxon>
    </lineage>
</organism>
<gene>
    <name evidence="1" type="ORF">PGLA2088_LOCUS20247</name>
</gene>
<evidence type="ECO:0000313" key="1">
    <source>
        <dbReference type="EMBL" id="CAE8677267.1"/>
    </source>
</evidence>
<accession>A0A813JF19</accession>
<name>A0A813JF19_POLGL</name>
<dbReference type="EMBL" id="CAJNNW010025436">
    <property type="protein sequence ID" value="CAE8677267.1"/>
    <property type="molecule type" value="Genomic_DNA"/>
</dbReference>